<dbReference type="GO" id="GO:0006666">
    <property type="term" value="P:3-keto-sphinganine metabolic process"/>
    <property type="evidence" value="ECO:0007669"/>
    <property type="project" value="EnsemblFungi"/>
</dbReference>
<dbReference type="GO" id="GO:0000166">
    <property type="term" value="F:nucleotide binding"/>
    <property type="evidence" value="ECO:0007669"/>
    <property type="project" value="UniProtKB-KW"/>
</dbReference>
<dbReference type="HOGENOM" id="CLU_010194_3_0_1"/>
<evidence type="ECO:0000256" key="6">
    <source>
        <dbReference type="ARBA" id="ARBA00022741"/>
    </source>
</evidence>
<dbReference type="PANTHER" id="PTHR43550:SF3">
    <property type="entry name" value="3-KETODIHYDROSPHINGOSINE REDUCTASE"/>
    <property type="match status" value="1"/>
</dbReference>
<dbReference type="GO" id="GO:0030148">
    <property type="term" value="P:sphingolipid biosynthetic process"/>
    <property type="evidence" value="ECO:0007669"/>
    <property type="project" value="EnsemblFungi"/>
</dbReference>
<dbReference type="eggNOG" id="KOG1210">
    <property type="taxonomic scope" value="Eukaryota"/>
</dbReference>
<evidence type="ECO:0000256" key="13">
    <source>
        <dbReference type="ARBA" id="ARBA00023136"/>
    </source>
</evidence>
<name>H2ASR0_KAZAF</name>
<dbReference type="AlphaFoldDB" id="H2ASR0"/>
<dbReference type="FunCoup" id="H2ASR0">
    <property type="interactions" value="144"/>
</dbReference>
<comment type="pathway">
    <text evidence="3">Sphingolipid metabolism.</text>
</comment>
<dbReference type="InterPro" id="IPR036291">
    <property type="entry name" value="NAD(P)-bd_dom_sf"/>
</dbReference>
<protein>
    <recommendedName>
        <fullName evidence="15">3-ketodihydrosphingosine reductase TSC10</fullName>
        <ecNumber evidence="14">1.1.1.102</ecNumber>
    </recommendedName>
    <alternativeName>
        <fullName evidence="17">3-dehydrosphinganine reductase</fullName>
    </alternativeName>
    <alternativeName>
        <fullName evidence="16">KDS reductase</fullName>
    </alternativeName>
</protein>
<evidence type="ECO:0000256" key="12">
    <source>
        <dbReference type="ARBA" id="ARBA00023098"/>
    </source>
</evidence>
<keyword evidence="5 20" id="KW-0812">Transmembrane</keyword>
<evidence type="ECO:0000256" key="15">
    <source>
        <dbReference type="ARBA" id="ARBA00026241"/>
    </source>
</evidence>
<reference evidence="21 22" key="1">
    <citation type="journal article" date="2011" name="Proc. Natl. Acad. Sci. U.S.A.">
        <title>Evolutionary erosion of yeast sex chromosomes by mating-type switching accidents.</title>
        <authorList>
            <person name="Gordon J.L."/>
            <person name="Armisen D."/>
            <person name="Proux-Wera E."/>
            <person name="Oheigeartaigh S.S."/>
            <person name="Byrne K.P."/>
            <person name="Wolfe K.H."/>
        </authorList>
    </citation>
    <scope>NUCLEOTIDE SEQUENCE [LARGE SCALE GENOMIC DNA]</scope>
    <source>
        <strain evidence="22">ATCC 22294 / BCRC 22015 / CBS 2517 / CECT 1963 / NBRC 1671 / NRRL Y-8276</strain>
    </source>
</reference>
<dbReference type="EMBL" id="HE650823">
    <property type="protein sequence ID" value="CCF57410.1"/>
    <property type="molecule type" value="Genomic_DNA"/>
</dbReference>
<evidence type="ECO:0000256" key="7">
    <source>
        <dbReference type="ARBA" id="ARBA00022824"/>
    </source>
</evidence>
<dbReference type="KEGG" id="kaf:KAFR_0C04190"/>
<keyword evidence="7" id="KW-0256">Endoplasmic reticulum</keyword>
<comment type="function">
    <text evidence="18">Catalyzes the reduction of 3'-oxosphinganine (3-ketodihydrosphingosine/KDS) to sphinganine (dihydrosphingosine/DHS), the second step of de novo sphingolipid biosynthesis.</text>
</comment>
<evidence type="ECO:0000256" key="14">
    <source>
        <dbReference type="ARBA" id="ARBA00026112"/>
    </source>
</evidence>
<organism evidence="21 22">
    <name type="scientific">Kazachstania africana (strain ATCC 22294 / BCRC 22015 / CBS 2517 / CECT 1963 / NBRC 1671 / NRRL Y-8276)</name>
    <name type="common">Yeast</name>
    <name type="synonym">Kluyveromyces africanus</name>
    <dbReference type="NCBI Taxonomy" id="1071382"/>
    <lineage>
        <taxon>Eukaryota</taxon>
        <taxon>Fungi</taxon>
        <taxon>Dikarya</taxon>
        <taxon>Ascomycota</taxon>
        <taxon>Saccharomycotina</taxon>
        <taxon>Saccharomycetes</taxon>
        <taxon>Saccharomycetales</taxon>
        <taxon>Saccharomycetaceae</taxon>
        <taxon>Kazachstania</taxon>
    </lineage>
</organism>
<keyword evidence="8" id="KW-0521">NADP</keyword>
<dbReference type="PANTHER" id="PTHR43550">
    <property type="entry name" value="3-KETODIHYDROSPHINGOSINE REDUCTASE"/>
    <property type="match status" value="1"/>
</dbReference>
<dbReference type="InterPro" id="IPR002347">
    <property type="entry name" value="SDR_fam"/>
</dbReference>
<dbReference type="SUPFAM" id="SSF51735">
    <property type="entry name" value="NAD(P)-binding Rossmann-fold domains"/>
    <property type="match status" value="1"/>
</dbReference>
<evidence type="ECO:0000256" key="10">
    <source>
        <dbReference type="ARBA" id="ARBA00022989"/>
    </source>
</evidence>
<evidence type="ECO:0000256" key="20">
    <source>
        <dbReference type="SAM" id="Phobius"/>
    </source>
</evidence>
<keyword evidence="10 20" id="KW-1133">Transmembrane helix</keyword>
<evidence type="ECO:0000256" key="19">
    <source>
        <dbReference type="ARBA" id="ARBA00048930"/>
    </source>
</evidence>
<comment type="catalytic activity">
    <reaction evidence="19">
        <text>sphinganine + NADP(+) = 3-oxosphinganine + NADPH + H(+)</text>
        <dbReference type="Rhea" id="RHEA:22640"/>
        <dbReference type="ChEBI" id="CHEBI:15378"/>
        <dbReference type="ChEBI" id="CHEBI:57783"/>
        <dbReference type="ChEBI" id="CHEBI:57817"/>
        <dbReference type="ChEBI" id="CHEBI:58299"/>
        <dbReference type="ChEBI" id="CHEBI:58349"/>
        <dbReference type="EC" id="1.1.1.102"/>
    </reaction>
    <physiologicalReaction direction="right-to-left" evidence="19">
        <dbReference type="Rhea" id="RHEA:22642"/>
    </physiologicalReaction>
</comment>
<dbReference type="GO" id="GO:0047560">
    <property type="term" value="F:3-dehydrosphinganine reductase activity"/>
    <property type="evidence" value="ECO:0007669"/>
    <property type="project" value="UniProtKB-EC"/>
</dbReference>
<gene>
    <name evidence="21" type="primary">KAFR0C04190</name>
    <name evidence="21" type="ORF">KAFR_0C04190</name>
</gene>
<keyword evidence="12" id="KW-0443">Lipid metabolism</keyword>
<dbReference type="Proteomes" id="UP000005220">
    <property type="component" value="Chromosome 3"/>
</dbReference>
<evidence type="ECO:0000256" key="1">
    <source>
        <dbReference type="ARBA" id="ARBA00004586"/>
    </source>
</evidence>
<comment type="similarity">
    <text evidence="4">Belongs to the short-chain dehydrogenases/reductases (SDR) family.</text>
</comment>
<dbReference type="InParanoid" id="H2ASR0"/>
<dbReference type="GeneID" id="13885329"/>
<evidence type="ECO:0000256" key="17">
    <source>
        <dbReference type="ARBA" id="ARBA00032891"/>
    </source>
</evidence>
<keyword evidence="13 20" id="KW-0472">Membrane</keyword>
<feature type="transmembrane region" description="Helical" evidence="20">
    <location>
        <begin position="155"/>
        <end position="173"/>
    </location>
</feature>
<dbReference type="PRINTS" id="PR00081">
    <property type="entry name" value="GDHRDH"/>
</dbReference>
<dbReference type="InterPro" id="IPR045022">
    <property type="entry name" value="KDSR-like"/>
</dbReference>
<dbReference type="UniPathway" id="UPA00222"/>
<dbReference type="CDD" id="cd08939">
    <property type="entry name" value="KDSR-like_SDR_c"/>
    <property type="match status" value="1"/>
</dbReference>
<dbReference type="STRING" id="1071382.H2ASR0"/>
<comment type="pathway">
    <text evidence="2">Lipid metabolism; sphingolipid metabolism.</text>
</comment>
<dbReference type="GO" id="GO:0005811">
    <property type="term" value="C:lipid droplet"/>
    <property type="evidence" value="ECO:0007669"/>
    <property type="project" value="EnsemblFungi"/>
</dbReference>
<dbReference type="Pfam" id="PF00106">
    <property type="entry name" value="adh_short"/>
    <property type="match status" value="1"/>
</dbReference>
<keyword evidence="9" id="KW-0746">Sphingolipid metabolism</keyword>
<evidence type="ECO:0000256" key="5">
    <source>
        <dbReference type="ARBA" id="ARBA00022692"/>
    </source>
</evidence>
<proteinExistence type="inferred from homology"/>
<accession>H2ASR0</accession>
<evidence type="ECO:0000256" key="2">
    <source>
        <dbReference type="ARBA" id="ARBA00004760"/>
    </source>
</evidence>
<evidence type="ECO:0000256" key="4">
    <source>
        <dbReference type="ARBA" id="ARBA00006484"/>
    </source>
</evidence>
<keyword evidence="22" id="KW-1185">Reference proteome</keyword>
<dbReference type="EC" id="1.1.1.102" evidence="14"/>
<evidence type="ECO:0000256" key="16">
    <source>
        <dbReference type="ARBA" id="ARBA00029797"/>
    </source>
</evidence>
<keyword evidence="11" id="KW-0560">Oxidoreductase</keyword>
<comment type="subcellular location">
    <subcellularLocation>
        <location evidence="1">Endoplasmic reticulum membrane</location>
    </subcellularLocation>
</comment>
<evidence type="ECO:0000256" key="9">
    <source>
        <dbReference type="ARBA" id="ARBA00022919"/>
    </source>
</evidence>
<evidence type="ECO:0000256" key="3">
    <source>
        <dbReference type="ARBA" id="ARBA00004991"/>
    </source>
</evidence>
<keyword evidence="6" id="KW-0547">Nucleotide-binding</keyword>
<feature type="transmembrane region" description="Helical" evidence="20">
    <location>
        <begin position="275"/>
        <end position="298"/>
    </location>
</feature>
<evidence type="ECO:0000256" key="11">
    <source>
        <dbReference type="ARBA" id="ARBA00023002"/>
    </source>
</evidence>
<dbReference type="OrthoDB" id="10267115at2759"/>
<sequence>MKYTLEDQTVLITGGSQGLGKQFAIKYYQESRNSKIIIVSRAASKLSKVIQEITKQEDAIELSEKTTQSVISANRIFYIPCDISIYASVSGMFEILQSINLLPTQILQCAGGSTPKLFKDLTSEELSGGVQMNYLTSLNIAHHAAKLLTSKKIHLIFFSSATAFFPFIGYSQYAPLKASLRALVSILRQELPNFRISCVYPGNFDSEGFKIEELTKPEITKEIEGPSYPISCEECCDKIIWWLEKGYDDVTTDTIGWILMSIDLGLNKNVYGRSFLYILQLILGALINLIIVPFYMLFCSYQIKSWFNKQEKKQ</sequence>
<dbReference type="FunFam" id="3.40.50.720:FF:000578">
    <property type="entry name" value="3-ketodihydrosphingosine reductase"/>
    <property type="match status" value="1"/>
</dbReference>
<dbReference type="GO" id="GO:0005789">
    <property type="term" value="C:endoplasmic reticulum membrane"/>
    <property type="evidence" value="ECO:0007669"/>
    <property type="project" value="UniProtKB-SubCell"/>
</dbReference>
<dbReference type="Gene3D" id="3.40.50.720">
    <property type="entry name" value="NAD(P)-binding Rossmann-like Domain"/>
    <property type="match status" value="1"/>
</dbReference>
<evidence type="ECO:0000256" key="8">
    <source>
        <dbReference type="ARBA" id="ARBA00022857"/>
    </source>
</evidence>
<evidence type="ECO:0000313" key="21">
    <source>
        <dbReference type="EMBL" id="CCF57410.1"/>
    </source>
</evidence>
<evidence type="ECO:0000313" key="22">
    <source>
        <dbReference type="Proteomes" id="UP000005220"/>
    </source>
</evidence>
<dbReference type="RefSeq" id="XP_003956545.1">
    <property type="nucleotide sequence ID" value="XM_003956496.1"/>
</dbReference>
<evidence type="ECO:0000256" key="18">
    <source>
        <dbReference type="ARBA" id="ARBA00044737"/>
    </source>
</evidence>